<feature type="compositionally biased region" description="Low complexity" evidence="2">
    <location>
        <begin position="79"/>
        <end position="91"/>
    </location>
</feature>
<feature type="region of interest" description="Disordered" evidence="2">
    <location>
        <begin position="1"/>
        <end position="27"/>
    </location>
</feature>
<dbReference type="OrthoDB" id="1107037at2759"/>
<comment type="caution">
    <text evidence="3">The sequence shown here is derived from an EMBL/GenBank/DDBJ whole genome shotgun (WGS) entry which is preliminary data.</text>
</comment>
<evidence type="ECO:0000313" key="3">
    <source>
        <dbReference type="EMBL" id="PON62102.1"/>
    </source>
</evidence>
<keyword evidence="1" id="KW-0175">Coiled coil</keyword>
<dbReference type="Proteomes" id="UP000237105">
    <property type="component" value="Unassembled WGS sequence"/>
</dbReference>
<feature type="compositionally biased region" description="Basic and acidic residues" evidence="2">
    <location>
        <begin position="1"/>
        <end position="11"/>
    </location>
</feature>
<name>A0A2P5CM42_PARAD</name>
<proteinExistence type="predicted"/>
<dbReference type="EMBL" id="JXTB01000116">
    <property type="protein sequence ID" value="PON62102.1"/>
    <property type="molecule type" value="Genomic_DNA"/>
</dbReference>
<organism evidence="3 4">
    <name type="scientific">Parasponia andersonii</name>
    <name type="common">Sponia andersonii</name>
    <dbReference type="NCBI Taxonomy" id="3476"/>
    <lineage>
        <taxon>Eukaryota</taxon>
        <taxon>Viridiplantae</taxon>
        <taxon>Streptophyta</taxon>
        <taxon>Embryophyta</taxon>
        <taxon>Tracheophyta</taxon>
        <taxon>Spermatophyta</taxon>
        <taxon>Magnoliopsida</taxon>
        <taxon>eudicotyledons</taxon>
        <taxon>Gunneridae</taxon>
        <taxon>Pentapetalae</taxon>
        <taxon>rosids</taxon>
        <taxon>fabids</taxon>
        <taxon>Rosales</taxon>
        <taxon>Cannabaceae</taxon>
        <taxon>Parasponia</taxon>
    </lineage>
</organism>
<evidence type="ECO:0008006" key="5">
    <source>
        <dbReference type="Google" id="ProtNLM"/>
    </source>
</evidence>
<sequence>MSKKSKPDNSNKGKPSPKPDFNKKKGIQCREYKGYGHVQAECVNTLKKKTKAMTTTWSDEESEGSQDEDDNHKFADRVATQATQSSSFATSETEKDQNTDSDSDSDESELNVESIQAFYENMHSQWIRVVDQKRSLEVRISALIQYKDNSEKKMQKLETLLAEKEAKLKEVSAELERTQKSLKILNSETSNLDHILTIGKSSSNHKGLRFKGEHSNSKSVFVKSSVSNSGAGTSIDVAPQNKIDSPSQVTGNRVDVATHVTTHHKLAVSGSIGKYVLKVILDLGVLH</sequence>
<feature type="region of interest" description="Disordered" evidence="2">
    <location>
        <begin position="49"/>
        <end position="110"/>
    </location>
</feature>
<reference evidence="4" key="1">
    <citation type="submission" date="2016-06" db="EMBL/GenBank/DDBJ databases">
        <title>Parallel loss of symbiosis genes in relatives of nitrogen-fixing non-legume Parasponia.</title>
        <authorList>
            <person name="Van Velzen R."/>
            <person name="Holmer R."/>
            <person name="Bu F."/>
            <person name="Rutten L."/>
            <person name="Van Zeijl A."/>
            <person name="Liu W."/>
            <person name="Santuari L."/>
            <person name="Cao Q."/>
            <person name="Sharma T."/>
            <person name="Shen D."/>
            <person name="Roswanjaya Y."/>
            <person name="Wardhani T."/>
            <person name="Kalhor M.S."/>
            <person name="Jansen J."/>
            <person name="Van den Hoogen J."/>
            <person name="Gungor B."/>
            <person name="Hartog M."/>
            <person name="Hontelez J."/>
            <person name="Verver J."/>
            <person name="Yang W.-C."/>
            <person name="Schijlen E."/>
            <person name="Repin R."/>
            <person name="Schilthuizen M."/>
            <person name="Schranz E."/>
            <person name="Heidstra R."/>
            <person name="Miyata K."/>
            <person name="Fedorova E."/>
            <person name="Kohlen W."/>
            <person name="Bisseling T."/>
            <person name="Smit S."/>
            <person name="Geurts R."/>
        </authorList>
    </citation>
    <scope>NUCLEOTIDE SEQUENCE [LARGE SCALE GENOMIC DNA]</scope>
    <source>
        <strain evidence="4">cv. WU1-14</strain>
    </source>
</reference>
<evidence type="ECO:0000256" key="2">
    <source>
        <dbReference type="SAM" id="MobiDB-lite"/>
    </source>
</evidence>
<feature type="region of interest" description="Disordered" evidence="2">
    <location>
        <begin position="227"/>
        <end position="249"/>
    </location>
</feature>
<evidence type="ECO:0000313" key="4">
    <source>
        <dbReference type="Proteomes" id="UP000237105"/>
    </source>
</evidence>
<dbReference type="AlphaFoldDB" id="A0A2P5CM42"/>
<evidence type="ECO:0000256" key="1">
    <source>
        <dbReference type="SAM" id="Coils"/>
    </source>
</evidence>
<protein>
    <recommendedName>
        <fullName evidence="5">Gag-pol polyprotein</fullName>
    </recommendedName>
</protein>
<feature type="compositionally biased region" description="Acidic residues" evidence="2">
    <location>
        <begin position="58"/>
        <end position="69"/>
    </location>
</feature>
<feature type="compositionally biased region" description="Acidic residues" evidence="2">
    <location>
        <begin position="99"/>
        <end position="110"/>
    </location>
</feature>
<feature type="coiled-coil region" evidence="1">
    <location>
        <begin position="143"/>
        <end position="188"/>
    </location>
</feature>
<keyword evidence="4" id="KW-1185">Reference proteome</keyword>
<gene>
    <name evidence="3" type="ORF">PanWU01x14_140950</name>
</gene>
<accession>A0A2P5CM42</accession>